<keyword evidence="3" id="KW-1185">Reference proteome</keyword>
<dbReference type="Pfam" id="PF00583">
    <property type="entry name" value="Acetyltransf_1"/>
    <property type="match status" value="1"/>
</dbReference>
<dbReference type="InterPro" id="IPR000182">
    <property type="entry name" value="GNAT_dom"/>
</dbReference>
<reference evidence="2 3" key="1">
    <citation type="submission" date="2020-11" db="EMBL/GenBank/DDBJ databases">
        <title>Kefir isolates.</title>
        <authorList>
            <person name="Marcisauskas S."/>
            <person name="Kim Y."/>
            <person name="Blasche S."/>
        </authorList>
    </citation>
    <scope>NUCLEOTIDE SEQUENCE [LARGE SCALE GENOMIC DNA]</scope>
    <source>
        <strain evidence="2 3">KR</strain>
    </source>
</reference>
<accession>A0A9P6VVB7</accession>
<dbReference type="OrthoDB" id="2744543at2759"/>
<dbReference type="PROSITE" id="PS51186">
    <property type="entry name" value="GNAT"/>
    <property type="match status" value="1"/>
</dbReference>
<dbReference type="InterPro" id="IPR016181">
    <property type="entry name" value="Acyl_CoA_acyltransferase"/>
</dbReference>
<feature type="domain" description="N-acetyltransferase" evidence="1">
    <location>
        <begin position="65"/>
        <end position="210"/>
    </location>
</feature>
<dbReference type="InterPro" id="IPR052523">
    <property type="entry name" value="Trichothecene_AcTrans"/>
</dbReference>
<dbReference type="SUPFAM" id="SSF55729">
    <property type="entry name" value="Acyl-CoA N-acyltransferases (Nat)"/>
    <property type="match status" value="1"/>
</dbReference>
<evidence type="ECO:0000313" key="2">
    <source>
        <dbReference type="EMBL" id="KAG0654887.1"/>
    </source>
</evidence>
<dbReference type="Proteomes" id="UP000777482">
    <property type="component" value="Unassembled WGS sequence"/>
</dbReference>
<dbReference type="AlphaFoldDB" id="A0A9P6VVB7"/>
<dbReference type="EMBL" id="PUHQ01000135">
    <property type="protein sequence ID" value="KAG0654887.1"/>
    <property type="molecule type" value="Genomic_DNA"/>
</dbReference>
<dbReference type="GO" id="GO:0016747">
    <property type="term" value="F:acyltransferase activity, transferring groups other than amino-acyl groups"/>
    <property type="evidence" value="ECO:0007669"/>
    <property type="project" value="InterPro"/>
</dbReference>
<evidence type="ECO:0000313" key="3">
    <source>
        <dbReference type="Proteomes" id="UP000777482"/>
    </source>
</evidence>
<sequence length="214" mass="23687">MTTTTVVLPLEKADYPTAAQIQHDAFADDPISALVWGETDPVQGLQNQIDRLNKIGAEPWRTLRKAVRRRTENGDDEIVAISISGLIDAKDQTQKMRDDEPPAPGTNVELLNEFYGMLGGLMEQFKKRDPKFYHLTVLVASPKAQRTGAGSALLRKLVEEADAADLPCYLESSDPGEGLYRKFGFVECAERPRCGPEGMITVLPMRRPAKSESK</sequence>
<comment type="caution">
    <text evidence="2">The sequence shown here is derived from an EMBL/GenBank/DDBJ whole genome shotgun (WGS) entry which is preliminary data.</text>
</comment>
<proteinExistence type="predicted"/>
<dbReference type="Gene3D" id="3.40.630.30">
    <property type="match status" value="1"/>
</dbReference>
<dbReference type="PANTHER" id="PTHR42791">
    <property type="entry name" value="GNAT FAMILY ACETYLTRANSFERASE"/>
    <property type="match status" value="1"/>
</dbReference>
<name>A0A9P6VVB7_RHOMI</name>
<protein>
    <recommendedName>
        <fullName evidence="1">N-acetyltransferase domain-containing protein</fullName>
    </recommendedName>
</protein>
<evidence type="ECO:0000259" key="1">
    <source>
        <dbReference type="PROSITE" id="PS51186"/>
    </source>
</evidence>
<gene>
    <name evidence="2" type="ORF">C6P46_001338</name>
</gene>
<organism evidence="2 3">
    <name type="scientific">Rhodotorula mucilaginosa</name>
    <name type="common">Yeast</name>
    <name type="synonym">Rhodotorula rubra</name>
    <dbReference type="NCBI Taxonomy" id="5537"/>
    <lineage>
        <taxon>Eukaryota</taxon>
        <taxon>Fungi</taxon>
        <taxon>Dikarya</taxon>
        <taxon>Basidiomycota</taxon>
        <taxon>Pucciniomycotina</taxon>
        <taxon>Microbotryomycetes</taxon>
        <taxon>Sporidiobolales</taxon>
        <taxon>Sporidiobolaceae</taxon>
        <taxon>Rhodotorula</taxon>
    </lineage>
</organism>
<dbReference type="PANTHER" id="PTHR42791:SF17">
    <property type="entry name" value="ACETYLTRANSFERASE, GNAT FAMILY FAMILY (AFU_ORTHOLOGUE AFUA_8G05690)"/>
    <property type="match status" value="1"/>
</dbReference>